<dbReference type="PANTHER" id="PTHR11727">
    <property type="entry name" value="DIMETHYLADENOSINE TRANSFERASE"/>
    <property type="match status" value="1"/>
</dbReference>
<dbReference type="RefSeq" id="WP_255160552.1">
    <property type="nucleotide sequence ID" value="NZ_CP101497.1"/>
</dbReference>
<dbReference type="GO" id="GO:0008168">
    <property type="term" value="F:methyltransferase activity"/>
    <property type="evidence" value="ECO:0007669"/>
    <property type="project" value="UniProtKB-KW"/>
</dbReference>
<dbReference type="SMART" id="SM00650">
    <property type="entry name" value="rADc"/>
    <property type="match status" value="1"/>
</dbReference>
<feature type="binding site" evidence="5">
    <location>
        <position position="36"/>
    </location>
    <ligand>
        <name>S-adenosyl-L-methionine</name>
        <dbReference type="ChEBI" id="CHEBI:59789"/>
    </ligand>
</feature>
<comment type="similarity">
    <text evidence="5">Belongs to the class I-like SAM-binding methyltransferase superfamily. rRNA adenine N(6)-methyltransferase family.</text>
</comment>
<accession>A0ABY5FYL8</accession>
<dbReference type="CDD" id="cd02440">
    <property type="entry name" value="AdoMet_MTases"/>
    <property type="match status" value="1"/>
</dbReference>
<organism evidence="8 9">
    <name type="scientific">Microcella humidisoli</name>
    <dbReference type="NCBI Taxonomy" id="2963406"/>
    <lineage>
        <taxon>Bacteria</taxon>
        <taxon>Bacillati</taxon>
        <taxon>Actinomycetota</taxon>
        <taxon>Actinomycetes</taxon>
        <taxon>Micrococcales</taxon>
        <taxon>Microbacteriaceae</taxon>
        <taxon>Microcella</taxon>
    </lineage>
</organism>
<dbReference type="PROSITE" id="PS51689">
    <property type="entry name" value="SAM_RNA_A_N6_MT"/>
    <property type="match status" value="1"/>
</dbReference>
<evidence type="ECO:0000256" key="4">
    <source>
        <dbReference type="ARBA" id="ARBA00022884"/>
    </source>
</evidence>
<proteinExistence type="inferred from homology"/>
<name>A0ABY5FYL8_9MICO</name>
<evidence type="ECO:0000313" key="8">
    <source>
        <dbReference type="EMBL" id="UTT63420.1"/>
    </source>
</evidence>
<evidence type="ECO:0000256" key="6">
    <source>
        <dbReference type="SAM" id="MobiDB-lite"/>
    </source>
</evidence>
<feature type="region of interest" description="Disordered" evidence="6">
    <location>
        <begin position="1"/>
        <end position="34"/>
    </location>
</feature>
<dbReference type="Pfam" id="PF00398">
    <property type="entry name" value="RrnaAD"/>
    <property type="match status" value="1"/>
</dbReference>
<feature type="domain" description="Ribosomal RNA adenine methylase transferase N-terminal" evidence="7">
    <location>
        <begin position="41"/>
        <end position="201"/>
    </location>
</feature>
<comment type="caution">
    <text evidence="5">Lacks conserved residue(s) required for the propagation of feature annotation.</text>
</comment>
<sequence length="275" mass="30070">MSRRHRSSSPTQRSNRETPRAGHPPRRQHDLGQNDLVDRRAIAAVVEQVVSTTGPIVELAAGAGRLTVPLAALGRPLTAIEIDPRRVVALRARLPSRVRVIEGDLLRKPLPASPHVIVGNLPFHLSTATLRRLLAAEGWTSAALILQWEAARRRAGIGGGSQLTAQSAPWFEFRLVSRIPSTAFRPRPAVDAALLVIERRTQPLVPSRDRAAYQRWVASVFAVPGSACSALARADRLSRRASRARCARAGVDAEKPVSRITAEGWAALWRDSRPR</sequence>
<dbReference type="SUPFAM" id="SSF53335">
    <property type="entry name" value="S-adenosyl-L-methionine-dependent methyltransferases"/>
    <property type="match status" value="1"/>
</dbReference>
<dbReference type="GO" id="GO:0032259">
    <property type="term" value="P:methylation"/>
    <property type="evidence" value="ECO:0007669"/>
    <property type="project" value="UniProtKB-KW"/>
</dbReference>
<feature type="binding site" evidence="5">
    <location>
        <position position="81"/>
    </location>
    <ligand>
        <name>S-adenosyl-L-methionine</name>
        <dbReference type="ChEBI" id="CHEBI:59789"/>
    </ligand>
</feature>
<keyword evidence="9" id="KW-1185">Reference proteome</keyword>
<evidence type="ECO:0000256" key="5">
    <source>
        <dbReference type="PROSITE-ProRule" id="PRU01026"/>
    </source>
</evidence>
<dbReference type="PANTHER" id="PTHR11727:SF7">
    <property type="entry name" value="DIMETHYLADENOSINE TRANSFERASE-RELATED"/>
    <property type="match status" value="1"/>
</dbReference>
<dbReference type="InterPro" id="IPR001737">
    <property type="entry name" value="KsgA/Erm"/>
</dbReference>
<keyword evidence="4 5" id="KW-0694">RNA-binding</keyword>
<feature type="binding site" evidence="5">
    <location>
        <position position="104"/>
    </location>
    <ligand>
        <name>S-adenosyl-L-methionine</name>
        <dbReference type="ChEBI" id="CHEBI:59789"/>
    </ligand>
</feature>
<evidence type="ECO:0000256" key="1">
    <source>
        <dbReference type="ARBA" id="ARBA00022603"/>
    </source>
</evidence>
<evidence type="ECO:0000256" key="3">
    <source>
        <dbReference type="ARBA" id="ARBA00022691"/>
    </source>
</evidence>
<dbReference type="InterPro" id="IPR020598">
    <property type="entry name" value="rRNA_Ade_methylase_Trfase_N"/>
</dbReference>
<dbReference type="InterPro" id="IPR029063">
    <property type="entry name" value="SAM-dependent_MTases_sf"/>
</dbReference>
<feature type="binding site" evidence="5">
    <location>
        <position position="34"/>
    </location>
    <ligand>
        <name>S-adenosyl-L-methionine</name>
        <dbReference type="ChEBI" id="CHEBI:59789"/>
    </ligand>
</feature>
<dbReference type="Gene3D" id="3.40.50.150">
    <property type="entry name" value="Vaccinia Virus protein VP39"/>
    <property type="match status" value="1"/>
</dbReference>
<keyword evidence="1 5" id="KW-0489">Methyltransferase</keyword>
<keyword evidence="3 5" id="KW-0949">S-adenosyl-L-methionine</keyword>
<dbReference type="EMBL" id="CP101497">
    <property type="protein sequence ID" value="UTT63420.1"/>
    <property type="molecule type" value="Genomic_DNA"/>
</dbReference>
<evidence type="ECO:0000256" key="2">
    <source>
        <dbReference type="ARBA" id="ARBA00022679"/>
    </source>
</evidence>
<protein>
    <submittedName>
        <fullName evidence="8">23S ribosomal RNA methyltransferase Erm</fullName>
    </submittedName>
</protein>
<dbReference type="NCBIfam" id="NF000499">
    <property type="entry name" value="Erm23S_rRNA_broad"/>
    <property type="match status" value="1"/>
</dbReference>
<reference evidence="8" key="1">
    <citation type="submission" date="2022-07" db="EMBL/GenBank/DDBJ databases">
        <title>Taxonomic analysis of Microcella humidisoli nov. sp., isolated from riverside soil.</title>
        <authorList>
            <person name="Molina K.M."/>
            <person name="Kim S.B."/>
        </authorList>
    </citation>
    <scope>NUCLEOTIDE SEQUENCE</scope>
    <source>
        <strain evidence="8">MMS21-STM10</strain>
    </source>
</reference>
<feature type="binding site" evidence="5">
    <location>
        <position position="120"/>
    </location>
    <ligand>
        <name>S-adenosyl-L-methionine</name>
        <dbReference type="ChEBI" id="CHEBI:59789"/>
    </ligand>
</feature>
<dbReference type="Proteomes" id="UP001060039">
    <property type="component" value="Chromosome"/>
</dbReference>
<gene>
    <name evidence="8" type="primary">erm</name>
    <name evidence="8" type="ORF">NNL39_04770</name>
</gene>
<evidence type="ECO:0000259" key="7">
    <source>
        <dbReference type="SMART" id="SM00650"/>
    </source>
</evidence>
<keyword evidence="2 5" id="KW-0808">Transferase</keyword>
<evidence type="ECO:0000313" key="9">
    <source>
        <dbReference type="Proteomes" id="UP001060039"/>
    </source>
</evidence>